<keyword evidence="3" id="KW-1185">Reference proteome</keyword>
<dbReference type="Pfam" id="PF04450">
    <property type="entry name" value="BSP"/>
    <property type="match status" value="1"/>
</dbReference>
<evidence type="ECO:0000313" key="2">
    <source>
        <dbReference type="EMBL" id="QIX01047.1"/>
    </source>
</evidence>
<accession>A0A6H0Y227</accession>
<feature type="domain" description="Thiolase-like protein type 1 additional C-terminal" evidence="1">
    <location>
        <begin position="653"/>
        <end position="733"/>
    </location>
</feature>
<organism evidence="2 3">
    <name type="scientific">Peltaster fructicola</name>
    <dbReference type="NCBI Taxonomy" id="286661"/>
    <lineage>
        <taxon>Eukaryota</taxon>
        <taxon>Fungi</taxon>
        <taxon>Dikarya</taxon>
        <taxon>Ascomycota</taxon>
        <taxon>Pezizomycotina</taxon>
        <taxon>Dothideomycetes</taxon>
        <taxon>Dothideomycetes incertae sedis</taxon>
        <taxon>Peltaster</taxon>
    </lineage>
</organism>
<dbReference type="SUPFAM" id="SSF53901">
    <property type="entry name" value="Thiolase-like"/>
    <property type="match status" value="1"/>
</dbReference>
<dbReference type="GO" id="GO:0016746">
    <property type="term" value="F:acyltransferase activity"/>
    <property type="evidence" value="ECO:0007669"/>
    <property type="project" value="InterPro"/>
</dbReference>
<dbReference type="PANTHER" id="PTHR33321">
    <property type="match status" value="1"/>
</dbReference>
<dbReference type="AlphaFoldDB" id="A0A6H0Y227"/>
<dbReference type="Proteomes" id="UP000503462">
    <property type="component" value="Chromosome 4"/>
</dbReference>
<dbReference type="PANTHER" id="PTHR33321:SF12">
    <property type="entry name" value="PLANT BASIC SECRETORY PROTEIN (BSP) FAMILY PROTEIN"/>
    <property type="match status" value="1"/>
</dbReference>
<dbReference type="Pfam" id="PF18313">
    <property type="entry name" value="TLP1_add_C"/>
    <property type="match status" value="1"/>
</dbReference>
<reference evidence="2 3" key="1">
    <citation type="journal article" date="2016" name="Sci. Rep.">
        <title>Peltaster fructicola genome reveals evolution from an invasive phytopathogen to an ectophytic parasite.</title>
        <authorList>
            <person name="Xu C."/>
            <person name="Chen H."/>
            <person name="Gleason M.L."/>
            <person name="Xu J.R."/>
            <person name="Liu H."/>
            <person name="Zhang R."/>
            <person name="Sun G."/>
        </authorList>
    </citation>
    <scope>NUCLEOTIDE SEQUENCE [LARGE SCALE GENOMIC DNA]</scope>
    <source>
        <strain evidence="2 3">LNHT1506</strain>
    </source>
</reference>
<sequence length="751" mass="82466">MVLRHKLSPMPIISHESRGSQSTTTHPIRKHRFPAVRLRLKLEDLSHKGTSIFLKHFNSASDFEEQVQNVLNLLYNPDSSRPGTRSVTLILREIDGVAYTTGSDLDNDHKEIHFNLGYIASISGDLRLELLGVVCHELVHCFQWNARGTCPGGLIEGIADYVRYNAGVGAKHWKKEADGNWDGGYQHTGFFLDYLDKRFGPGTVKRMNGALEKGEYNEKSLFADCCQGHTVQKLWEQYRKELNDEVTVVMVDEKHIPVVVAVGDVTNRSRDVADALEPLALILQAFHNGLHDSGLSQQAATQLKQSIDSISVVRTWTWPYPDLPGSVAERLGVSPKHKWISKGESQVALIAGAEALGSLSVCAAADQLPPPGWTQVDENVTSVFSPTTRELKPDLGAIHSIGNPVHIYPLYENGLRAHRGQSIDDNAKESAQLYADFAKVAADNPYAWSHGKPALSAEAIGTVGKKNRMICFPYPLLQNAFNNVNMAAVLIVTSLAFAKELGAKVDRLIYPLGGAGTRDCDNFWERPDFYSSPSISRSLDAALQSSGLRPNDIDLFDLYSCFPIVPKLAAEHLRISTINPTRPLTLLGGLTSFGGAGNNYSLHAINEMVRQLRDGRGRNGLVLANGGWITYQHVICLSKRPRQDNGRYPEQPPLPASITDVPAPAIVENASGEAVVETYTVEFQRDGKPGTGHIVGRLKDGSRFIANHADQPTLEALCSTSEEPIGRHGEVVSNSDGRNLFRFNRPATSKL</sequence>
<dbReference type="EMBL" id="CP051142">
    <property type="protein sequence ID" value="QIX01047.1"/>
    <property type="molecule type" value="Genomic_DNA"/>
</dbReference>
<dbReference type="OrthoDB" id="435240at2759"/>
<dbReference type="InterPro" id="IPR007541">
    <property type="entry name" value="Uncharacterised_BSP"/>
</dbReference>
<protein>
    <recommendedName>
        <fullName evidence="1">Thiolase-like protein type 1 additional C-terminal domain-containing protein</fullName>
    </recommendedName>
</protein>
<evidence type="ECO:0000259" key="1">
    <source>
        <dbReference type="Pfam" id="PF18313"/>
    </source>
</evidence>
<dbReference type="InterPro" id="IPR016039">
    <property type="entry name" value="Thiolase-like"/>
</dbReference>
<dbReference type="Gene3D" id="3.40.47.10">
    <property type="match status" value="1"/>
</dbReference>
<dbReference type="InterPro" id="IPR040771">
    <property type="entry name" value="TLP1_add_C"/>
</dbReference>
<evidence type="ECO:0000313" key="3">
    <source>
        <dbReference type="Proteomes" id="UP000503462"/>
    </source>
</evidence>
<name>A0A6H0Y227_9PEZI</name>
<gene>
    <name evidence="2" type="ORF">AMS68_006564</name>
</gene>
<proteinExistence type="predicted"/>
<dbReference type="Gene3D" id="2.40.50.840">
    <property type="match status" value="1"/>
</dbReference>